<reference evidence="1" key="1">
    <citation type="journal article" date="2015" name="Nature">
        <title>Complex archaea that bridge the gap between prokaryotes and eukaryotes.</title>
        <authorList>
            <person name="Spang A."/>
            <person name="Saw J.H."/>
            <person name="Jorgensen S.L."/>
            <person name="Zaremba-Niedzwiedzka K."/>
            <person name="Martijn J."/>
            <person name="Lind A.E."/>
            <person name="van Eijk R."/>
            <person name="Schleper C."/>
            <person name="Guy L."/>
            <person name="Ettema T.J."/>
        </authorList>
    </citation>
    <scope>NUCLEOTIDE SEQUENCE</scope>
</reference>
<protein>
    <submittedName>
        <fullName evidence="1">Uncharacterized protein</fullName>
    </submittedName>
</protein>
<proteinExistence type="predicted"/>
<dbReference type="EMBL" id="LAZR01000554">
    <property type="protein sequence ID" value="KKN64462.1"/>
    <property type="molecule type" value="Genomic_DNA"/>
</dbReference>
<organism evidence="1">
    <name type="scientific">marine sediment metagenome</name>
    <dbReference type="NCBI Taxonomy" id="412755"/>
    <lineage>
        <taxon>unclassified sequences</taxon>
        <taxon>metagenomes</taxon>
        <taxon>ecological metagenomes</taxon>
    </lineage>
</organism>
<comment type="caution">
    <text evidence="1">The sequence shown here is derived from an EMBL/GenBank/DDBJ whole genome shotgun (WGS) entry which is preliminary data.</text>
</comment>
<dbReference type="AlphaFoldDB" id="A0A0F9SPV1"/>
<evidence type="ECO:0000313" key="1">
    <source>
        <dbReference type="EMBL" id="KKN64462.1"/>
    </source>
</evidence>
<accession>A0A0F9SPV1</accession>
<sequence length="154" mass="17366">METYVKFANKDLNLSLLRQQLEESGLGEAGILFAGFTSIRRTYYTPNLERQVIATRTEQDGSVTTKEADPGELRIKFETVLTFRQEAALDGVLSDHDATQLSILQIAKKKDIDSLPDLINSIKDWDTLNPQMKDAALRQGLRLIVRLQDKSVDI</sequence>
<gene>
    <name evidence="1" type="ORF">LCGC14_0491500</name>
</gene>
<name>A0A0F9SPV1_9ZZZZ</name>